<organism evidence="2 3">
    <name type="scientific">Tanacetum coccineum</name>
    <dbReference type="NCBI Taxonomy" id="301880"/>
    <lineage>
        <taxon>Eukaryota</taxon>
        <taxon>Viridiplantae</taxon>
        <taxon>Streptophyta</taxon>
        <taxon>Embryophyta</taxon>
        <taxon>Tracheophyta</taxon>
        <taxon>Spermatophyta</taxon>
        <taxon>Magnoliopsida</taxon>
        <taxon>eudicotyledons</taxon>
        <taxon>Gunneridae</taxon>
        <taxon>Pentapetalae</taxon>
        <taxon>asterids</taxon>
        <taxon>campanulids</taxon>
        <taxon>Asterales</taxon>
        <taxon>Asteraceae</taxon>
        <taxon>Asteroideae</taxon>
        <taxon>Anthemideae</taxon>
        <taxon>Anthemidinae</taxon>
        <taxon>Tanacetum</taxon>
    </lineage>
</organism>
<accession>A0ABQ4YTF6</accession>
<evidence type="ECO:0008006" key="4">
    <source>
        <dbReference type="Google" id="ProtNLM"/>
    </source>
</evidence>
<reference evidence="2" key="2">
    <citation type="submission" date="2022-01" db="EMBL/GenBank/DDBJ databases">
        <authorList>
            <person name="Yamashiro T."/>
            <person name="Shiraishi A."/>
            <person name="Satake H."/>
            <person name="Nakayama K."/>
        </authorList>
    </citation>
    <scope>NUCLEOTIDE SEQUENCE</scope>
</reference>
<sequence>MGKNPTSIQLPYVALRFEYYAPAWQRNVITAHDWLHLTKELHVDFKQTHLKGKFALNSMQKKHIHLPMIGLPAWQSVCKLVYIMFGRGKRGASLGKKIYPPESFYIEFDAFGAPTGKTAGRFSTWFGNTVRARVPYYLERKNMTKETLDQLKEQIWLHTTDTWKFLSDNAKEAKTTQLSKVNGIHRSFRTTLVDFVRLDMKPFATYKYMPKDLKYWEKFVAYTNSEEFLIKSEKAKKSACQNKDPSRVGRSGYAVLRALWKANEEQLIEKTPLGGRKRARGRTRSVSSTLGSKKTLGSNKGEKMQKVSMKDLESLAGKIMADVKPEMDELRADIATLKKLSNGMPSGVSGHITVDTFDEIESCDVMAIHFGSEVKVGKGIIYHTNVHRVPMEPDYMKIQVMFLGDATKDARTLRVQQDKTIFVALYLQWACHDTSLVEWNWNMVKCPQQEGTWERGYYVAIAMFELFFQKQSNFPDNVWNDIKPRTMRDIDQWVENSVSQFYSIHFSQD</sequence>
<keyword evidence="3" id="KW-1185">Reference proteome</keyword>
<gene>
    <name evidence="2" type="ORF">Tco_0729779</name>
</gene>
<evidence type="ECO:0000256" key="1">
    <source>
        <dbReference type="SAM" id="MobiDB-lite"/>
    </source>
</evidence>
<proteinExistence type="predicted"/>
<evidence type="ECO:0000313" key="3">
    <source>
        <dbReference type="Proteomes" id="UP001151760"/>
    </source>
</evidence>
<evidence type="ECO:0000313" key="2">
    <source>
        <dbReference type="EMBL" id="GJS79898.1"/>
    </source>
</evidence>
<protein>
    <recommendedName>
        <fullName evidence="4">Transposase</fullName>
    </recommendedName>
</protein>
<dbReference type="EMBL" id="BQNB010010631">
    <property type="protein sequence ID" value="GJS79898.1"/>
    <property type="molecule type" value="Genomic_DNA"/>
</dbReference>
<dbReference type="PANTHER" id="PTHR33018:SF37">
    <property type="entry name" value="TRANSPOSASE TNP1_EN_SPM-LIKE DOMAIN-CONTAINING PROTEIN"/>
    <property type="match status" value="1"/>
</dbReference>
<dbReference type="PANTHER" id="PTHR33018">
    <property type="entry name" value="OS10G0338966 PROTEIN-RELATED"/>
    <property type="match status" value="1"/>
</dbReference>
<feature type="compositionally biased region" description="Polar residues" evidence="1">
    <location>
        <begin position="284"/>
        <end position="298"/>
    </location>
</feature>
<name>A0ABQ4YTF6_9ASTR</name>
<dbReference type="Proteomes" id="UP001151760">
    <property type="component" value="Unassembled WGS sequence"/>
</dbReference>
<comment type="caution">
    <text evidence="2">The sequence shown here is derived from an EMBL/GenBank/DDBJ whole genome shotgun (WGS) entry which is preliminary data.</text>
</comment>
<reference evidence="2" key="1">
    <citation type="journal article" date="2022" name="Int. J. Mol. Sci.">
        <title>Draft Genome of Tanacetum Coccineum: Genomic Comparison of Closely Related Tanacetum-Family Plants.</title>
        <authorList>
            <person name="Yamashiro T."/>
            <person name="Shiraishi A."/>
            <person name="Nakayama K."/>
            <person name="Satake H."/>
        </authorList>
    </citation>
    <scope>NUCLEOTIDE SEQUENCE</scope>
</reference>
<feature type="region of interest" description="Disordered" evidence="1">
    <location>
        <begin position="274"/>
        <end position="303"/>
    </location>
</feature>